<dbReference type="VEuPathDB" id="MicrosporidiaDB:VICG_01879"/>
<name>L2GJS3_VITCO</name>
<dbReference type="InParanoid" id="L2GJS3"/>
<proteinExistence type="predicted"/>
<dbReference type="OrthoDB" id="2194145at2759"/>
<dbReference type="Proteomes" id="UP000011082">
    <property type="component" value="Unassembled WGS sequence"/>
</dbReference>
<dbReference type="EMBL" id="JH370150">
    <property type="protein sequence ID" value="ELA41086.1"/>
    <property type="molecule type" value="Genomic_DNA"/>
</dbReference>
<organism evidence="1 2">
    <name type="scientific">Vittaforma corneae (strain ATCC 50505)</name>
    <name type="common">Microsporidian parasite</name>
    <name type="synonym">Nosema corneum</name>
    <dbReference type="NCBI Taxonomy" id="993615"/>
    <lineage>
        <taxon>Eukaryota</taxon>
        <taxon>Fungi</taxon>
        <taxon>Fungi incertae sedis</taxon>
        <taxon>Microsporidia</taxon>
        <taxon>Nosematidae</taxon>
        <taxon>Vittaforma</taxon>
    </lineage>
</organism>
<accession>L2GJS3</accession>
<dbReference type="RefSeq" id="XP_007605324.1">
    <property type="nucleotide sequence ID" value="XM_007605262.1"/>
</dbReference>
<evidence type="ECO:0000313" key="1">
    <source>
        <dbReference type="EMBL" id="ELA41086.1"/>
    </source>
</evidence>
<dbReference type="HOGENOM" id="CLU_108567_0_0_1"/>
<dbReference type="OMA" id="CKDECCE"/>
<sequence length="224" mass="26208">MLNSENPSENLVNERHAPKIDYVITTSIGCVPYVVDCEHAHFKKTRKVFLDDFLYKNSFYDKNFEADLKTFIGTDSEVILGFKSSDALCKNTRIIASKRGNYRLTEARYNEILKLMKVDKFADFKTGKIKVNNLELVEPKDLSEFTKCDNKIYGTQLINELTESGLLLFIEDSKLACRHLNDTDFEYEKYLLSINEMNVFTFISEHNYKTLFEYALQHEKNGWW</sequence>
<protein>
    <submittedName>
        <fullName evidence="1">Uncharacterized protein</fullName>
    </submittedName>
</protein>
<gene>
    <name evidence="1" type="ORF">VICG_01879</name>
</gene>
<evidence type="ECO:0000313" key="2">
    <source>
        <dbReference type="Proteomes" id="UP000011082"/>
    </source>
</evidence>
<reference evidence="2" key="1">
    <citation type="submission" date="2011-05" db="EMBL/GenBank/DDBJ databases">
        <title>The genome sequence of Vittaforma corneae strain ATCC 50505.</title>
        <authorList>
            <consortium name="The Broad Institute Genome Sequencing Platform"/>
            <person name="Cuomo C."/>
            <person name="Didier E."/>
            <person name="Bowers L."/>
            <person name="Young S.K."/>
            <person name="Zeng Q."/>
            <person name="Gargeya S."/>
            <person name="Fitzgerald M."/>
            <person name="Haas B."/>
            <person name="Abouelleil A."/>
            <person name="Alvarado L."/>
            <person name="Arachchi H.M."/>
            <person name="Berlin A."/>
            <person name="Chapman S.B."/>
            <person name="Gearin G."/>
            <person name="Goldberg J."/>
            <person name="Griggs A."/>
            <person name="Gujja S."/>
            <person name="Hansen M."/>
            <person name="Heiman D."/>
            <person name="Howarth C."/>
            <person name="Larimer J."/>
            <person name="Lui A."/>
            <person name="MacDonald P.J.P."/>
            <person name="McCowen C."/>
            <person name="Montmayeur A."/>
            <person name="Murphy C."/>
            <person name="Neiman D."/>
            <person name="Pearson M."/>
            <person name="Priest M."/>
            <person name="Roberts A."/>
            <person name="Saif S."/>
            <person name="Shea T."/>
            <person name="Sisk P."/>
            <person name="Stolte C."/>
            <person name="Sykes S."/>
            <person name="Wortman J."/>
            <person name="Nusbaum C."/>
            <person name="Birren B."/>
        </authorList>
    </citation>
    <scope>NUCLEOTIDE SEQUENCE [LARGE SCALE GENOMIC DNA]</scope>
    <source>
        <strain evidence="2">ATCC 50505</strain>
    </source>
</reference>
<keyword evidence="2" id="KW-1185">Reference proteome</keyword>
<dbReference type="GeneID" id="19882589"/>
<dbReference type="AlphaFoldDB" id="L2GJS3"/>